<protein>
    <recommendedName>
        <fullName evidence="3">Reverse transcriptase Ty1/copia-type domain-containing protein</fullName>
    </recommendedName>
</protein>
<dbReference type="STRING" id="1169540.A0A0G4F0X4"/>
<dbReference type="Proteomes" id="UP000041254">
    <property type="component" value="Unassembled WGS sequence"/>
</dbReference>
<dbReference type="PANTHER" id="PTHR11439:SF467">
    <property type="entry name" value="INTEGRASE CATALYTIC DOMAIN-CONTAINING PROTEIN"/>
    <property type="match status" value="1"/>
</dbReference>
<dbReference type="OMA" id="LDIHYTA"/>
<dbReference type="CDD" id="cd09272">
    <property type="entry name" value="RNase_HI_RT_Ty1"/>
    <property type="match status" value="1"/>
</dbReference>
<proteinExistence type="predicted"/>
<dbReference type="EMBL" id="CDMY01000359">
    <property type="protein sequence ID" value="CEM05521.1"/>
    <property type="molecule type" value="Genomic_DNA"/>
</dbReference>
<evidence type="ECO:0008006" key="3">
    <source>
        <dbReference type="Google" id="ProtNLM"/>
    </source>
</evidence>
<dbReference type="AlphaFoldDB" id="A0A0G4F0X4"/>
<keyword evidence="2" id="KW-1185">Reference proteome</keyword>
<reference evidence="1 2" key="1">
    <citation type="submission" date="2014-11" db="EMBL/GenBank/DDBJ databases">
        <authorList>
            <person name="Zhu J."/>
            <person name="Qi W."/>
            <person name="Song R."/>
        </authorList>
    </citation>
    <scope>NUCLEOTIDE SEQUENCE [LARGE SCALE GENOMIC DNA]</scope>
</reference>
<accession>A0A0G4F0X4</accession>
<dbReference type="PhylomeDB" id="A0A0G4F0X4"/>
<evidence type="ECO:0000313" key="2">
    <source>
        <dbReference type="Proteomes" id="UP000041254"/>
    </source>
</evidence>
<gene>
    <name evidence="1" type="ORF">Vbra_2495</name>
</gene>
<dbReference type="OrthoDB" id="434790at2759"/>
<dbReference type="VEuPathDB" id="CryptoDB:Vbra_2495"/>
<evidence type="ECO:0000313" key="1">
    <source>
        <dbReference type="EMBL" id="CEM05521.1"/>
    </source>
</evidence>
<dbReference type="PANTHER" id="PTHR11439">
    <property type="entry name" value="GAG-POL-RELATED RETROTRANSPOSON"/>
    <property type="match status" value="1"/>
</dbReference>
<sequence>MGPKTEDEAREALKLPYRELVGSLLYSAVTVRPDIAYATKELTKFYSCWGRTHQIGTHFKHACHVLRYLKATASRGLVFKSTPTADVLWCPHCGVRHEEPPVGEHLIWAGSKVINLHKPHKIHVCHKCSEGWDEGRPYLGVIPGDANDESAPTLVAYSDASWADQENSKSTGGFIIYLDENPLAWSSPTESECIAASDCTRELLYLRNVLEGLGFKLPAAVLFGDNQGCIQNIKNHQASKKTRHIAIKYNFVRDTYQQGLIKPEYVASKENVADVLTKALPVPQRAKLTCRLTGLVGADSLTLMDEPESKKKR</sequence>
<name>A0A0G4F0X4_VITBC</name>
<organism evidence="1 2">
    <name type="scientific">Vitrella brassicaformis (strain CCMP3155)</name>
    <dbReference type="NCBI Taxonomy" id="1169540"/>
    <lineage>
        <taxon>Eukaryota</taxon>
        <taxon>Sar</taxon>
        <taxon>Alveolata</taxon>
        <taxon>Colpodellida</taxon>
        <taxon>Vitrellaceae</taxon>
        <taxon>Vitrella</taxon>
    </lineage>
</organism>
<dbReference type="InParanoid" id="A0A0G4F0X4"/>